<dbReference type="PANTHER" id="PTHR44688">
    <property type="entry name" value="DNA-BINDING TRANSCRIPTIONAL ACTIVATOR DEVR_DOSR"/>
    <property type="match status" value="1"/>
</dbReference>
<dbReference type="SUPFAM" id="SSF46894">
    <property type="entry name" value="C-terminal effector domain of the bipartite response regulators"/>
    <property type="match status" value="1"/>
</dbReference>
<dbReference type="InterPro" id="IPR036388">
    <property type="entry name" value="WH-like_DNA-bd_sf"/>
</dbReference>
<keyword evidence="1" id="KW-0805">Transcription regulation</keyword>
<organism evidence="5 6">
    <name type="scientific">Parachitinimonas caeni</name>
    <dbReference type="NCBI Taxonomy" id="3031301"/>
    <lineage>
        <taxon>Bacteria</taxon>
        <taxon>Pseudomonadati</taxon>
        <taxon>Pseudomonadota</taxon>
        <taxon>Betaproteobacteria</taxon>
        <taxon>Neisseriales</taxon>
        <taxon>Chitinibacteraceae</taxon>
        <taxon>Parachitinimonas</taxon>
    </lineage>
</organism>
<dbReference type="InterPro" id="IPR005143">
    <property type="entry name" value="TF_LuxR_autoind-bd_dom"/>
</dbReference>
<evidence type="ECO:0000256" key="2">
    <source>
        <dbReference type="ARBA" id="ARBA00023125"/>
    </source>
</evidence>
<evidence type="ECO:0000256" key="1">
    <source>
        <dbReference type="ARBA" id="ARBA00023015"/>
    </source>
</evidence>
<dbReference type="Pfam" id="PF00196">
    <property type="entry name" value="GerE"/>
    <property type="match status" value="1"/>
</dbReference>
<reference evidence="5" key="1">
    <citation type="submission" date="2023-03" db="EMBL/GenBank/DDBJ databases">
        <title>Chitinimonas shenzhenensis gen. nov., sp. nov., a novel member of family Burkholderiaceae isolated from activated sludge collected in Shen Zhen, China.</title>
        <authorList>
            <person name="Wang X."/>
        </authorList>
    </citation>
    <scope>NUCLEOTIDE SEQUENCE</scope>
    <source>
        <strain evidence="5">DQS-5</strain>
    </source>
</reference>
<dbReference type="PANTHER" id="PTHR44688:SF16">
    <property type="entry name" value="DNA-BINDING TRANSCRIPTIONAL ACTIVATOR DEVR_DOSR"/>
    <property type="match status" value="1"/>
</dbReference>
<sequence>MKAWQEELLQGSISALSEQELFNRVARIARDLGFDYCAYGLRAPYPFSQPRTVMINNYPDHWQARYRDRGYLAVDPTVQHALRSLQPLVWSDSLFARTPELWEEARAAGLAFGWAQPCRDATGVSGMLTLARSAEALHATELADKQMEMIWLAQSAHVGMARSVVPRLLPEMRAKLSAREIEMLRWTAEGKTSSEIADLANISKRTADFHLNNATAKLNAANKTAAAIMAAVLGLL</sequence>
<dbReference type="Proteomes" id="UP001172778">
    <property type="component" value="Unassembled WGS sequence"/>
</dbReference>
<dbReference type="Pfam" id="PF03472">
    <property type="entry name" value="Autoind_bind"/>
    <property type="match status" value="1"/>
</dbReference>
<dbReference type="EMBL" id="JARRAF010000001">
    <property type="protein sequence ID" value="MDK2122762.1"/>
    <property type="molecule type" value="Genomic_DNA"/>
</dbReference>
<evidence type="ECO:0000256" key="3">
    <source>
        <dbReference type="ARBA" id="ARBA00023163"/>
    </source>
</evidence>
<dbReference type="PRINTS" id="PR00038">
    <property type="entry name" value="HTHLUXR"/>
</dbReference>
<dbReference type="InterPro" id="IPR016032">
    <property type="entry name" value="Sig_transdc_resp-reg_C-effctor"/>
</dbReference>
<evidence type="ECO:0000259" key="4">
    <source>
        <dbReference type="PROSITE" id="PS50043"/>
    </source>
</evidence>
<dbReference type="Gene3D" id="3.30.450.80">
    <property type="entry name" value="Transcription factor LuxR-like, autoinducer-binding domain"/>
    <property type="match status" value="1"/>
</dbReference>
<dbReference type="InterPro" id="IPR000792">
    <property type="entry name" value="Tscrpt_reg_LuxR_C"/>
</dbReference>
<dbReference type="InterPro" id="IPR036693">
    <property type="entry name" value="TF_LuxR_autoind-bd_dom_sf"/>
</dbReference>
<keyword evidence="3" id="KW-0804">Transcription</keyword>
<proteinExistence type="predicted"/>
<dbReference type="SMART" id="SM00421">
    <property type="entry name" value="HTH_LUXR"/>
    <property type="match status" value="1"/>
</dbReference>
<comment type="caution">
    <text evidence="5">The sequence shown here is derived from an EMBL/GenBank/DDBJ whole genome shotgun (WGS) entry which is preliminary data.</text>
</comment>
<keyword evidence="6" id="KW-1185">Reference proteome</keyword>
<feature type="domain" description="HTH luxR-type" evidence="4">
    <location>
        <begin position="169"/>
        <end position="234"/>
    </location>
</feature>
<protein>
    <submittedName>
        <fullName evidence="5">Autoinducer binding domain-containing protein</fullName>
    </submittedName>
</protein>
<dbReference type="PROSITE" id="PS50043">
    <property type="entry name" value="HTH_LUXR_2"/>
    <property type="match status" value="1"/>
</dbReference>
<dbReference type="RefSeq" id="WP_284099039.1">
    <property type="nucleotide sequence ID" value="NZ_JARRAF010000001.1"/>
</dbReference>
<dbReference type="SUPFAM" id="SSF75516">
    <property type="entry name" value="Pheromone-binding domain of LuxR-like quorum-sensing transcription factors"/>
    <property type="match status" value="1"/>
</dbReference>
<evidence type="ECO:0000313" key="6">
    <source>
        <dbReference type="Proteomes" id="UP001172778"/>
    </source>
</evidence>
<accession>A0ABT7DRR3</accession>
<name>A0ABT7DRR3_9NEIS</name>
<dbReference type="Gene3D" id="1.10.10.10">
    <property type="entry name" value="Winged helix-like DNA-binding domain superfamily/Winged helix DNA-binding domain"/>
    <property type="match status" value="1"/>
</dbReference>
<gene>
    <name evidence="5" type="ORF">PZA18_01725</name>
</gene>
<dbReference type="CDD" id="cd06170">
    <property type="entry name" value="LuxR_C_like"/>
    <property type="match status" value="1"/>
</dbReference>
<keyword evidence="2" id="KW-0238">DNA-binding</keyword>
<evidence type="ECO:0000313" key="5">
    <source>
        <dbReference type="EMBL" id="MDK2122762.1"/>
    </source>
</evidence>